<feature type="non-terminal residue" evidence="1">
    <location>
        <position position="76"/>
    </location>
</feature>
<evidence type="ECO:0000313" key="2">
    <source>
        <dbReference type="Proteomes" id="UP001150581"/>
    </source>
</evidence>
<comment type="caution">
    <text evidence="1">The sequence shown here is derived from an EMBL/GenBank/DDBJ whole genome shotgun (WGS) entry which is preliminary data.</text>
</comment>
<dbReference type="EMBL" id="JANBPG010003392">
    <property type="protein sequence ID" value="KAJ1881394.1"/>
    <property type="molecule type" value="Genomic_DNA"/>
</dbReference>
<evidence type="ECO:0000313" key="1">
    <source>
        <dbReference type="EMBL" id="KAJ1881394.1"/>
    </source>
</evidence>
<keyword evidence="2" id="KW-1185">Reference proteome</keyword>
<protein>
    <submittedName>
        <fullName evidence="1">Uncharacterized protein</fullName>
    </submittedName>
</protein>
<name>A0ACC1HYE1_9FUNG</name>
<sequence>MANLQMVQLLELGPADIIVACVCKDDQGVSPWGIGFLHKFVSRSFGKPQLTASPGLDATVALAVLAKVMQLENLWH</sequence>
<proteinExistence type="predicted"/>
<dbReference type="Proteomes" id="UP001150581">
    <property type="component" value="Unassembled WGS sequence"/>
</dbReference>
<gene>
    <name evidence="1" type="ORF">LPJ66_011330</name>
</gene>
<organism evidence="1 2">
    <name type="scientific">Kickxella alabastrina</name>
    <dbReference type="NCBI Taxonomy" id="61397"/>
    <lineage>
        <taxon>Eukaryota</taxon>
        <taxon>Fungi</taxon>
        <taxon>Fungi incertae sedis</taxon>
        <taxon>Zoopagomycota</taxon>
        <taxon>Kickxellomycotina</taxon>
        <taxon>Kickxellomycetes</taxon>
        <taxon>Kickxellales</taxon>
        <taxon>Kickxellaceae</taxon>
        <taxon>Kickxella</taxon>
    </lineage>
</organism>
<reference evidence="1" key="1">
    <citation type="submission" date="2022-07" db="EMBL/GenBank/DDBJ databases">
        <title>Phylogenomic reconstructions and comparative analyses of Kickxellomycotina fungi.</title>
        <authorList>
            <person name="Reynolds N.K."/>
            <person name="Stajich J.E."/>
            <person name="Barry K."/>
            <person name="Grigoriev I.V."/>
            <person name="Crous P."/>
            <person name="Smith M.E."/>
        </authorList>
    </citation>
    <scope>NUCLEOTIDE SEQUENCE</scope>
    <source>
        <strain evidence="1">Benny 63K</strain>
    </source>
</reference>
<accession>A0ACC1HYE1</accession>